<dbReference type="VEuPathDB" id="CryptoDB:Vbra_17503"/>
<evidence type="ECO:0000256" key="1">
    <source>
        <dbReference type="SAM" id="Coils"/>
    </source>
</evidence>
<organism evidence="2 3">
    <name type="scientific">Vitrella brassicaformis (strain CCMP3155)</name>
    <dbReference type="NCBI Taxonomy" id="1169540"/>
    <lineage>
        <taxon>Eukaryota</taxon>
        <taxon>Sar</taxon>
        <taxon>Alveolata</taxon>
        <taxon>Colpodellida</taxon>
        <taxon>Vitrellaceae</taxon>
        <taxon>Vitrella</taxon>
    </lineage>
</organism>
<sequence>MEDSEQRIKELEDRVGQLQAHNEQLQSYSAQIFEFYKKVSEDYKKMSDDYAAARAQIELYEKAQESPSAKSEALAPDQAEQLMELTSEVERLKEECHRGETALAEKIKEVEDLQRQLTEAQRPAEETQPRTEAPMNECEVGYKAGEAELHGKVRLLEARIKSLREQLKKRMRNSSSRTTAASVSVGRLIDMMNQLLAFMHQEAENDNNT</sequence>
<dbReference type="PhylomeDB" id="A0A0G4GDQ9"/>
<dbReference type="InParanoid" id="A0A0G4GDQ9"/>
<proteinExistence type="predicted"/>
<keyword evidence="3" id="KW-1185">Reference proteome</keyword>
<keyword evidence="1" id="KW-0175">Coiled coil</keyword>
<name>A0A0G4GDQ9_VITBC</name>
<gene>
    <name evidence="2" type="ORF">Vbra_17503</name>
</gene>
<feature type="coiled-coil region" evidence="1">
    <location>
        <begin position="1"/>
        <end position="173"/>
    </location>
</feature>
<evidence type="ECO:0000313" key="3">
    <source>
        <dbReference type="Proteomes" id="UP000041254"/>
    </source>
</evidence>
<dbReference type="Proteomes" id="UP000041254">
    <property type="component" value="Unassembled WGS sequence"/>
</dbReference>
<dbReference type="Gene3D" id="1.10.287.1490">
    <property type="match status" value="1"/>
</dbReference>
<reference evidence="2 3" key="1">
    <citation type="submission" date="2014-11" db="EMBL/GenBank/DDBJ databases">
        <authorList>
            <person name="Zhu J."/>
            <person name="Qi W."/>
            <person name="Song R."/>
        </authorList>
    </citation>
    <scope>NUCLEOTIDE SEQUENCE [LARGE SCALE GENOMIC DNA]</scope>
</reference>
<dbReference type="AlphaFoldDB" id="A0A0G4GDQ9"/>
<protein>
    <submittedName>
        <fullName evidence="2">Uncharacterized protein</fullName>
    </submittedName>
</protein>
<evidence type="ECO:0000313" key="2">
    <source>
        <dbReference type="EMBL" id="CEM27527.1"/>
    </source>
</evidence>
<dbReference type="EMBL" id="CDMY01000635">
    <property type="protein sequence ID" value="CEM27527.1"/>
    <property type="molecule type" value="Genomic_DNA"/>
</dbReference>
<accession>A0A0G4GDQ9</accession>